<gene>
    <name evidence="2" type="ORF">VNO78_06421</name>
</gene>
<keyword evidence="1" id="KW-1133">Transmembrane helix</keyword>
<keyword evidence="1" id="KW-0812">Transmembrane</keyword>
<evidence type="ECO:0000256" key="1">
    <source>
        <dbReference type="SAM" id="Phobius"/>
    </source>
</evidence>
<reference evidence="2 3" key="1">
    <citation type="submission" date="2024-01" db="EMBL/GenBank/DDBJ databases">
        <title>The genomes of 5 underutilized Papilionoideae crops provide insights into root nodulation and disease resistanc.</title>
        <authorList>
            <person name="Jiang F."/>
        </authorList>
    </citation>
    <scope>NUCLEOTIDE SEQUENCE [LARGE SCALE GENOMIC DNA]</scope>
    <source>
        <strain evidence="2">DUOXIRENSHENG_FW03</strain>
        <tissue evidence="2">Leaves</tissue>
    </source>
</reference>
<name>A0AAN9T225_PSOTE</name>
<accession>A0AAN9T225</accession>
<organism evidence="2 3">
    <name type="scientific">Psophocarpus tetragonolobus</name>
    <name type="common">Winged bean</name>
    <name type="synonym">Dolichos tetragonolobus</name>
    <dbReference type="NCBI Taxonomy" id="3891"/>
    <lineage>
        <taxon>Eukaryota</taxon>
        <taxon>Viridiplantae</taxon>
        <taxon>Streptophyta</taxon>
        <taxon>Embryophyta</taxon>
        <taxon>Tracheophyta</taxon>
        <taxon>Spermatophyta</taxon>
        <taxon>Magnoliopsida</taxon>
        <taxon>eudicotyledons</taxon>
        <taxon>Gunneridae</taxon>
        <taxon>Pentapetalae</taxon>
        <taxon>rosids</taxon>
        <taxon>fabids</taxon>
        <taxon>Fabales</taxon>
        <taxon>Fabaceae</taxon>
        <taxon>Papilionoideae</taxon>
        <taxon>50 kb inversion clade</taxon>
        <taxon>NPAAA clade</taxon>
        <taxon>indigoferoid/millettioid clade</taxon>
        <taxon>Phaseoleae</taxon>
        <taxon>Psophocarpus</taxon>
    </lineage>
</organism>
<dbReference type="AlphaFoldDB" id="A0AAN9T225"/>
<feature type="transmembrane region" description="Helical" evidence="1">
    <location>
        <begin position="135"/>
        <end position="156"/>
    </location>
</feature>
<proteinExistence type="predicted"/>
<comment type="caution">
    <text evidence="2">The sequence shown here is derived from an EMBL/GenBank/DDBJ whole genome shotgun (WGS) entry which is preliminary data.</text>
</comment>
<protein>
    <submittedName>
        <fullName evidence="2">Uncharacterized protein</fullName>
    </submittedName>
</protein>
<evidence type="ECO:0000313" key="2">
    <source>
        <dbReference type="EMBL" id="KAK7405222.1"/>
    </source>
</evidence>
<dbReference type="EMBL" id="JAYMYS010000002">
    <property type="protein sequence ID" value="KAK7405222.1"/>
    <property type="molecule type" value="Genomic_DNA"/>
</dbReference>
<sequence length="183" mass="20552">MVMTGLETSTSCLKNLAEGPETLEFRPSVLGTTCNLEHVFEPCQTWNVDYGVVKYQGVLYRIKTSIPIAPCAKVWGRVIVRTTQPYLCICKEAVCRFKSLTNKSPSYDRLAFHCISSKISGIYYMTTRGVIGDRWSMRILWACAIGSAISLYMVAVERQAQNRERMLAEQLRAMESGESNSGD</sequence>
<keyword evidence="1" id="KW-0472">Membrane</keyword>
<evidence type="ECO:0000313" key="3">
    <source>
        <dbReference type="Proteomes" id="UP001386955"/>
    </source>
</evidence>
<dbReference type="Proteomes" id="UP001386955">
    <property type="component" value="Unassembled WGS sequence"/>
</dbReference>
<keyword evidence="3" id="KW-1185">Reference proteome</keyword>